<evidence type="ECO:0000259" key="3">
    <source>
        <dbReference type="Pfam" id="PF19124"/>
    </source>
</evidence>
<dbReference type="AlphaFoldDB" id="A0A9D2NCN2"/>
<proteinExistence type="predicted"/>
<gene>
    <name evidence="4" type="ORF">H9705_10860</name>
</gene>
<keyword evidence="1" id="KW-1133">Transmembrane helix</keyword>
<evidence type="ECO:0000313" key="4">
    <source>
        <dbReference type="EMBL" id="HJC16296.1"/>
    </source>
</evidence>
<feature type="transmembrane region" description="Helical" evidence="1">
    <location>
        <begin position="6"/>
        <end position="24"/>
    </location>
</feature>
<feature type="transmembrane region" description="Helical" evidence="1">
    <location>
        <begin position="63"/>
        <end position="82"/>
    </location>
</feature>
<dbReference type="EMBL" id="DWWU01000045">
    <property type="protein sequence ID" value="HJC16296.1"/>
    <property type="molecule type" value="Genomic_DNA"/>
</dbReference>
<evidence type="ECO:0000259" key="2">
    <source>
        <dbReference type="Pfam" id="PF10882"/>
    </source>
</evidence>
<feature type="transmembrane region" description="Helical" evidence="1">
    <location>
        <begin position="174"/>
        <end position="194"/>
    </location>
</feature>
<evidence type="ECO:0000256" key="1">
    <source>
        <dbReference type="SAM" id="Phobius"/>
    </source>
</evidence>
<keyword evidence="1" id="KW-0812">Transmembrane</keyword>
<dbReference type="Pfam" id="PF10882">
    <property type="entry name" value="bPH_5"/>
    <property type="match status" value="1"/>
</dbReference>
<feature type="domain" description="DUF5808" evidence="3">
    <location>
        <begin position="305"/>
        <end position="330"/>
    </location>
</feature>
<sequence length="468" mass="53432">MSMVMNLVMLGCTYPILFLLYFFMKLEIGDKKKTVLGIAIPGEFRKDPQVLEICGKFRRDMKFGMIAMLLFPVLFFWMPWFTWYITGYIVWIYLMIAVEMIPMARYGEQLKELKRRMGWGSSRISETDVDFSLALQPVHVVKKWILAVLCILSLLPALWELAGLREGSLEWENLLILFLMASLVWCFCVMMLWMDRQKSELISKDSEVNRKFNRSKKRMRAAAWTWAAGLSVVLVWLSAFALHDRMGGMIGFTAAVSVYTVAVCWLAIRCEWRILGLRRKLMTSLDSYDGDEAYWYFGALLYYNPNDRHFLVENRVGTGYSVNVGSVGGKVMMGLTVLLLAGLLVWVPVTVGREEFTPIGLEVQNGTLRSTHIGTEYEIDQSEIASVTLLEDLPEVSRKNGTGLPNLSKGRYKIDGYGTGYLCLNPQNSEFLLIETDDGTVYLFSDDTDEGTLEVYRELSVTIQPAER</sequence>
<dbReference type="Proteomes" id="UP000823849">
    <property type="component" value="Unassembled WGS sequence"/>
</dbReference>
<evidence type="ECO:0000313" key="5">
    <source>
        <dbReference type="Proteomes" id="UP000823849"/>
    </source>
</evidence>
<organism evidence="4 5">
    <name type="scientific">Candidatus Fusicatenibacter intestinigallinarum</name>
    <dbReference type="NCBI Taxonomy" id="2838598"/>
    <lineage>
        <taxon>Bacteria</taxon>
        <taxon>Bacillati</taxon>
        <taxon>Bacillota</taxon>
        <taxon>Clostridia</taxon>
        <taxon>Lachnospirales</taxon>
        <taxon>Lachnospiraceae</taxon>
        <taxon>Fusicatenibacter</taxon>
    </lineage>
</organism>
<evidence type="ECO:0008006" key="6">
    <source>
        <dbReference type="Google" id="ProtNLM"/>
    </source>
</evidence>
<feature type="transmembrane region" description="Helical" evidence="1">
    <location>
        <begin position="221"/>
        <end position="242"/>
    </location>
</feature>
<reference evidence="4" key="2">
    <citation type="submission" date="2021-04" db="EMBL/GenBank/DDBJ databases">
        <authorList>
            <person name="Gilroy R."/>
        </authorList>
    </citation>
    <scope>NUCLEOTIDE SEQUENCE</scope>
    <source>
        <strain evidence="4">CHK185-5351</strain>
    </source>
</reference>
<protein>
    <recommendedName>
        <fullName evidence="6">Bacterial Pleckstrin homology domain-containing protein</fullName>
    </recommendedName>
</protein>
<reference evidence="4" key="1">
    <citation type="journal article" date="2021" name="PeerJ">
        <title>Extensive microbial diversity within the chicken gut microbiome revealed by metagenomics and culture.</title>
        <authorList>
            <person name="Gilroy R."/>
            <person name="Ravi A."/>
            <person name="Getino M."/>
            <person name="Pursley I."/>
            <person name="Horton D.L."/>
            <person name="Alikhan N.F."/>
            <person name="Baker D."/>
            <person name="Gharbi K."/>
            <person name="Hall N."/>
            <person name="Watson M."/>
            <person name="Adriaenssens E.M."/>
            <person name="Foster-Nyarko E."/>
            <person name="Jarju S."/>
            <person name="Secka A."/>
            <person name="Antonio M."/>
            <person name="Oren A."/>
            <person name="Chaudhuri R.R."/>
            <person name="La Ragione R."/>
            <person name="Hildebrand F."/>
            <person name="Pallen M.J."/>
        </authorList>
    </citation>
    <scope>NUCLEOTIDE SEQUENCE</scope>
    <source>
        <strain evidence="4">CHK185-5351</strain>
    </source>
</reference>
<comment type="caution">
    <text evidence="4">The sequence shown here is derived from an EMBL/GenBank/DDBJ whole genome shotgun (WGS) entry which is preliminary data.</text>
</comment>
<feature type="transmembrane region" description="Helical" evidence="1">
    <location>
        <begin position="144"/>
        <end position="162"/>
    </location>
</feature>
<dbReference type="InterPro" id="IPR027783">
    <property type="entry name" value="Bacterial_PH-related"/>
</dbReference>
<name>A0A9D2NCN2_9FIRM</name>
<accession>A0A9D2NCN2</accession>
<keyword evidence="1" id="KW-0472">Membrane</keyword>
<feature type="transmembrane region" description="Helical" evidence="1">
    <location>
        <begin position="88"/>
        <end position="107"/>
    </location>
</feature>
<feature type="transmembrane region" description="Helical" evidence="1">
    <location>
        <begin position="331"/>
        <end position="349"/>
    </location>
</feature>
<feature type="domain" description="Bacterial Pleckstrin homology" evidence="2">
    <location>
        <begin position="364"/>
        <end position="447"/>
    </location>
</feature>
<dbReference type="Pfam" id="PF19124">
    <property type="entry name" value="DUF5808"/>
    <property type="match status" value="1"/>
</dbReference>
<dbReference type="InterPro" id="IPR043831">
    <property type="entry name" value="DUF5808"/>
</dbReference>
<feature type="transmembrane region" description="Helical" evidence="1">
    <location>
        <begin position="248"/>
        <end position="268"/>
    </location>
</feature>